<sequence length="54" mass="5878">MLADDGAKLRPLLASLTDLTAERIMTKICNGYETILVPNWQTDPATSTDTPGQE</sequence>
<dbReference type="AlphaFoldDB" id="A0A895XNF2"/>
<keyword evidence="2" id="KW-1185">Reference proteome</keyword>
<dbReference type="Proteomes" id="UP000662939">
    <property type="component" value="Plasmid p1"/>
</dbReference>
<geneLocation type="plasmid" evidence="1 2">
    <name>p1</name>
</geneLocation>
<proteinExistence type="predicted"/>
<protein>
    <submittedName>
        <fullName evidence="1">Uncharacterized protein</fullName>
    </submittedName>
</protein>
<organism evidence="1 2">
    <name type="scientific">Natronoglycomyces albus</name>
    <dbReference type="NCBI Taxonomy" id="2811108"/>
    <lineage>
        <taxon>Bacteria</taxon>
        <taxon>Bacillati</taxon>
        <taxon>Actinomycetota</taxon>
        <taxon>Actinomycetes</taxon>
        <taxon>Glycomycetales</taxon>
        <taxon>Glycomycetaceae</taxon>
        <taxon>Natronoglycomyces</taxon>
    </lineage>
</organism>
<dbReference type="KEGG" id="nav:JQS30_17160"/>
<evidence type="ECO:0000313" key="1">
    <source>
        <dbReference type="EMBL" id="QSB07171.1"/>
    </source>
</evidence>
<dbReference type="RefSeq" id="WP_213173166.1">
    <property type="nucleotide sequence ID" value="NZ_CP070498.1"/>
</dbReference>
<reference evidence="1" key="1">
    <citation type="submission" date="2021-02" db="EMBL/GenBank/DDBJ databases">
        <title>Natronoglycomyces albus gen. nov., sp. nov, a haloalkaliphilic actinobacterium from a soda solonchak soil.</title>
        <authorList>
            <person name="Sorokin D.Y."/>
            <person name="Khijniak T.V."/>
            <person name="Zakharycheva A.P."/>
            <person name="Boueva O.V."/>
            <person name="Ariskina E.V."/>
            <person name="Hahnke R.L."/>
            <person name="Bunk B."/>
            <person name="Sproer C."/>
            <person name="Schumann P."/>
            <person name="Evtushenko L.I."/>
            <person name="Kublanov I.V."/>
        </authorList>
    </citation>
    <scope>NUCLEOTIDE SEQUENCE</scope>
    <source>
        <strain evidence="1">DSM 106290</strain>
        <plasmid evidence="1">p1</plasmid>
    </source>
</reference>
<accession>A0A895XNF2</accession>
<keyword evidence="1" id="KW-0614">Plasmid</keyword>
<gene>
    <name evidence="1" type="ORF">JQS30_17160</name>
</gene>
<evidence type="ECO:0000313" key="2">
    <source>
        <dbReference type="Proteomes" id="UP000662939"/>
    </source>
</evidence>
<dbReference type="EMBL" id="CP070498">
    <property type="protein sequence ID" value="QSB07171.1"/>
    <property type="molecule type" value="Genomic_DNA"/>
</dbReference>
<name>A0A895XNF2_9ACTN</name>